<dbReference type="GO" id="GO:0042073">
    <property type="term" value="P:intraciliary transport"/>
    <property type="evidence" value="ECO:0007669"/>
    <property type="project" value="TreeGrafter"/>
</dbReference>
<evidence type="ECO:0000256" key="11">
    <source>
        <dbReference type="SAM" id="MobiDB-lite"/>
    </source>
</evidence>
<feature type="coiled-coil region" evidence="10">
    <location>
        <begin position="569"/>
        <end position="596"/>
    </location>
</feature>
<feature type="compositionally biased region" description="Basic and acidic residues" evidence="11">
    <location>
        <begin position="201"/>
        <end position="256"/>
    </location>
</feature>
<feature type="region of interest" description="Disordered" evidence="11">
    <location>
        <begin position="162"/>
        <end position="432"/>
    </location>
</feature>
<feature type="domain" description="TRAF3-interacting protein 1 N-terminal" evidence="12">
    <location>
        <begin position="50"/>
        <end position="159"/>
    </location>
</feature>
<sequence length="629" mass="69706">MTLIIFPWTRTTPRNPDKWRSFSFDFTTFDKQIENSARVTMADEVSVRTVKKTQELLGAIIKKPQLTEKLLKKPPFRFLHDIVHNVIRTTKAFEGLYQAEELNSENVKEKEAKVSFLQKIIDAVVFASGASLSVRPSKIVAGHEPEKTNELLQTLAKVVQKNNDTKDAVRRVLAGEKPNRERDNKAKNRGTLNASGSVGSIKKEKKEKLTRSKDKSAMEPGREKSKHDDSSRQSRDKDSSKVDADTKDSSTKDKSSSSKSSRKRSSSSHRKKSPRPSEASDDPLENQHERPLMPDGRAGNNCLMSDNLEAEKNELKSEDNSIEIKHEPRPPTLASVGGELLGEGHAGRAAENGDLPEPLAISSANSPITADENDVPNDAPAPTENDLAAARALLRSARPGTSRRRPLSSLRGSGAEGLGEEPTVRPTTARALANVIVDAPTKEDKEEDDTFVQINEEDGISELHDGVPTAPDEAAAEEPEGVLVKQLLETKEQLDRGGSGSGSRIQSPLVKESAYSARDFNTIERIREHIQGVSRGALPMGRLLDLLYEDLDSMLTELSGWKEEHHRCNREFRRQMSRAEEALSPLQEQLEQLDNEIGKESESLQLLKYDIQQVTSKLNKILDGFLTKV</sequence>
<dbReference type="Pfam" id="PF10243">
    <property type="entry name" value="MIP-T3"/>
    <property type="match status" value="1"/>
</dbReference>
<dbReference type="GeneID" id="111250122"/>
<feature type="compositionally biased region" description="Low complexity" evidence="11">
    <location>
        <begin position="387"/>
        <end position="400"/>
    </location>
</feature>
<dbReference type="Proteomes" id="UP000594260">
    <property type="component" value="Unplaced"/>
</dbReference>
<dbReference type="PANTHER" id="PTHR31363:SF0">
    <property type="entry name" value="TRAF3-INTERACTING PROTEIN 1"/>
    <property type="match status" value="1"/>
</dbReference>
<keyword evidence="3" id="KW-0963">Cytoplasm</keyword>
<evidence type="ECO:0000256" key="9">
    <source>
        <dbReference type="ARBA" id="ARBA00070492"/>
    </source>
</evidence>
<dbReference type="InParanoid" id="A0A7M7K324"/>
<dbReference type="InterPro" id="IPR041476">
    <property type="entry name" value="TRAF3IP1_C"/>
</dbReference>
<feature type="compositionally biased region" description="Basic residues" evidence="11">
    <location>
        <begin position="260"/>
        <end position="274"/>
    </location>
</feature>
<keyword evidence="5 10" id="KW-0175">Coiled coil</keyword>
<dbReference type="OrthoDB" id="6514930at2759"/>
<evidence type="ECO:0000259" key="13">
    <source>
        <dbReference type="Pfam" id="PF17749"/>
    </source>
</evidence>
<feature type="compositionally biased region" description="Basic and acidic residues" evidence="11">
    <location>
        <begin position="309"/>
        <end position="329"/>
    </location>
</feature>
<feature type="domain" description="TRAF3-interacting protein 1 C-terminal" evidence="13">
    <location>
        <begin position="477"/>
        <end position="622"/>
    </location>
</feature>
<dbReference type="GO" id="GO:0070507">
    <property type="term" value="P:regulation of microtubule cytoskeleton organization"/>
    <property type="evidence" value="ECO:0007669"/>
    <property type="project" value="TreeGrafter"/>
</dbReference>
<evidence type="ECO:0000256" key="1">
    <source>
        <dbReference type="ARBA" id="ARBA00004120"/>
    </source>
</evidence>
<comment type="similarity">
    <text evidence="8">Belongs to the TRAF3IP1 family.</text>
</comment>
<dbReference type="EnsemblMetazoa" id="XM_022804865">
    <property type="protein sequence ID" value="XP_022660600"/>
    <property type="gene ID" value="LOC111250122"/>
</dbReference>
<evidence type="ECO:0000256" key="5">
    <source>
        <dbReference type="ARBA" id="ARBA00023054"/>
    </source>
</evidence>
<proteinExistence type="inferred from homology"/>
<keyword evidence="15" id="KW-1185">Reference proteome</keyword>
<dbReference type="RefSeq" id="XP_022660600.1">
    <property type="nucleotide sequence ID" value="XM_022804865.1"/>
</dbReference>
<dbReference type="FunFam" id="1.10.418.50:FF:000001">
    <property type="entry name" value="TRAF3-interacting protein 1 isoform X1"/>
    <property type="match status" value="1"/>
</dbReference>
<evidence type="ECO:0000256" key="10">
    <source>
        <dbReference type="SAM" id="Coils"/>
    </source>
</evidence>
<dbReference type="GO" id="GO:0005930">
    <property type="term" value="C:axoneme"/>
    <property type="evidence" value="ECO:0007669"/>
    <property type="project" value="UniProtKB-SubCell"/>
</dbReference>
<evidence type="ECO:0000259" key="12">
    <source>
        <dbReference type="Pfam" id="PF10243"/>
    </source>
</evidence>
<evidence type="ECO:0000256" key="6">
    <source>
        <dbReference type="ARBA" id="ARBA00023212"/>
    </source>
</evidence>
<dbReference type="GO" id="GO:0060271">
    <property type="term" value="P:cilium assembly"/>
    <property type="evidence" value="ECO:0007669"/>
    <property type="project" value="TreeGrafter"/>
</dbReference>
<dbReference type="GO" id="GO:0030992">
    <property type="term" value="C:intraciliary transport particle B"/>
    <property type="evidence" value="ECO:0007669"/>
    <property type="project" value="TreeGrafter"/>
</dbReference>
<dbReference type="GO" id="GO:0048731">
    <property type="term" value="P:system development"/>
    <property type="evidence" value="ECO:0007669"/>
    <property type="project" value="UniProtKB-ARBA"/>
</dbReference>
<dbReference type="KEGG" id="vde:111250122"/>
<dbReference type="OMA" id="FRFLMDV"/>
<evidence type="ECO:0000256" key="2">
    <source>
        <dbReference type="ARBA" id="ARBA00004430"/>
    </source>
</evidence>
<keyword evidence="7" id="KW-0966">Cell projection</keyword>
<evidence type="ECO:0000256" key="7">
    <source>
        <dbReference type="ARBA" id="ARBA00023273"/>
    </source>
</evidence>
<dbReference type="InterPro" id="IPR040468">
    <property type="entry name" value="TRAF3IP1_N"/>
</dbReference>
<reference evidence="14" key="1">
    <citation type="submission" date="2021-01" db="UniProtKB">
        <authorList>
            <consortium name="EnsemblMetazoa"/>
        </authorList>
    </citation>
    <scope>IDENTIFICATION</scope>
</reference>
<keyword evidence="6" id="KW-0206">Cytoskeleton</keyword>
<evidence type="ECO:0000256" key="3">
    <source>
        <dbReference type="ARBA" id="ARBA00022490"/>
    </source>
</evidence>
<evidence type="ECO:0000256" key="8">
    <source>
        <dbReference type="ARBA" id="ARBA00043971"/>
    </source>
</evidence>
<dbReference type="InterPro" id="IPR042576">
    <property type="entry name" value="TRAF3IP1_N_sf"/>
</dbReference>
<dbReference type="GO" id="GO:0048513">
    <property type="term" value="P:animal organ development"/>
    <property type="evidence" value="ECO:0007669"/>
    <property type="project" value="UniProtKB-ARBA"/>
</dbReference>
<evidence type="ECO:0000313" key="14">
    <source>
        <dbReference type="EnsemblMetazoa" id="XP_022660600"/>
    </source>
</evidence>
<feature type="compositionally biased region" description="Basic and acidic residues" evidence="11">
    <location>
        <begin position="163"/>
        <end position="186"/>
    </location>
</feature>
<dbReference type="Pfam" id="PF17749">
    <property type="entry name" value="MIP-T3_C"/>
    <property type="match status" value="1"/>
</dbReference>
<dbReference type="CTD" id="41739"/>
<dbReference type="Gene3D" id="1.10.418.50">
    <property type="entry name" value="Microtubule-binding protein MIP-T3"/>
    <property type="match status" value="1"/>
</dbReference>
<dbReference type="FunCoup" id="A0A7M7K324">
    <property type="interactions" value="38"/>
</dbReference>
<dbReference type="GO" id="GO:0036064">
    <property type="term" value="C:ciliary basal body"/>
    <property type="evidence" value="ECO:0007669"/>
    <property type="project" value="TreeGrafter"/>
</dbReference>
<dbReference type="InterPro" id="IPR018799">
    <property type="entry name" value="TRAF3IP1"/>
</dbReference>
<organism evidence="14 15">
    <name type="scientific">Varroa destructor</name>
    <name type="common">Honeybee mite</name>
    <dbReference type="NCBI Taxonomy" id="109461"/>
    <lineage>
        <taxon>Eukaryota</taxon>
        <taxon>Metazoa</taxon>
        <taxon>Ecdysozoa</taxon>
        <taxon>Arthropoda</taxon>
        <taxon>Chelicerata</taxon>
        <taxon>Arachnida</taxon>
        <taxon>Acari</taxon>
        <taxon>Parasitiformes</taxon>
        <taxon>Mesostigmata</taxon>
        <taxon>Gamasina</taxon>
        <taxon>Dermanyssoidea</taxon>
        <taxon>Varroidae</taxon>
        <taxon>Varroa</taxon>
    </lineage>
</organism>
<name>A0A7M7K324_VARDE</name>
<dbReference type="PANTHER" id="PTHR31363">
    <property type="entry name" value="TRAF3-INTERACTING PROTEIN 1"/>
    <property type="match status" value="1"/>
</dbReference>
<evidence type="ECO:0000313" key="15">
    <source>
        <dbReference type="Proteomes" id="UP000594260"/>
    </source>
</evidence>
<dbReference type="GO" id="GO:0008017">
    <property type="term" value="F:microtubule binding"/>
    <property type="evidence" value="ECO:0007669"/>
    <property type="project" value="InterPro"/>
</dbReference>
<protein>
    <recommendedName>
        <fullName evidence="9">TRAF3-interacting protein 1</fullName>
    </recommendedName>
</protein>
<comment type="subcellular location">
    <subcellularLocation>
        <location evidence="2">Cytoplasm</location>
        <location evidence="2">Cytoskeleton</location>
        <location evidence="2">Cilium axoneme</location>
    </subcellularLocation>
    <subcellularLocation>
        <location evidence="1">Cytoplasm</location>
        <location evidence="1">Cytoskeleton</location>
        <location evidence="1">Cilium basal body</location>
    </subcellularLocation>
</comment>
<evidence type="ECO:0000256" key="4">
    <source>
        <dbReference type="ARBA" id="ARBA00022794"/>
    </source>
</evidence>
<accession>A0A7M7K324</accession>
<dbReference type="AlphaFoldDB" id="A0A7M7K324"/>
<keyword evidence="4" id="KW-0970">Cilium biogenesis/degradation</keyword>